<dbReference type="RefSeq" id="WP_312744211.1">
    <property type="nucleotide sequence ID" value="NZ_CP116968.1"/>
</dbReference>
<feature type="binding site" evidence="8">
    <location>
        <begin position="69"/>
        <end position="76"/>
    </location>
    <ligand>
        <name>ATP</name>
        <dbReference type="ChEBI" id="CHEBI:30616"/>
    </ligand>
</feature>
<evidence type="ECO:0000256" key="6">
    <source>
        <dbReference type="ARBA" id="ARBA00049033"/>
    </source>
</evidence>
<evidence type="ECO:0000256" key="7">
    <source>
        <dbReference type="ARBA" id="ARBA00061363"/>
    </source>
</evidence>
<dbReference type="FunFam" id="3.30.1510.10:FF:000001">
    <property type="entry name" value="Formate--tetrahydrofolate ligase"/>
    <property type="match status" value="1"/>
</dbReference>
<dbReference type="Pfam" id="PF01268">
    <property type="entry name" value="FTHFS"/>
    <property type="match status" value="1"/>
</dbReference>
<evidence type="ECO:0000256" key="8">
    <source>
        <dbReference type="HAMAP-Rule" id="MF_01543"/>
    </source>
</evidence>
<comment type="catalytic activity">
    <reaction evidence="6 8">
        <text>(6S)-5,6,7,8-tetrahydrofolate + formate + ATP = (6R)-10-formyltetrahydrofolate + ADP + phosphate</text>
        <dbReference type="Rhea" id="RHEA:20221"/>
        <dbReference type="ChEBI" id="CHEBI:15740"/>
        <dbReference type="ChEBI" id="CHEBI:30616"/>
        <dbReference type="ChEBI" id="CHEBI:43474"/>
        <dbReference type="ChEBI" id="CHEBI:57453"/>
        <dbReference type="ChEBI" id="CHEBI:195366"/>
        <dbReference type="ChEBI" id="CHEBI:456216"/>
        <dbReference type="EC" id="6.3.4.3"/>
    </reaction>
</comment>
<dbReference type="FunFam" id="3.10.410.10:FF:000001">
    <property type="entry name" value="Putative formate--tetrahydrofolate ligase"/>
    <property type="match status" value="1"/>
</dbReference>
<accession>A0AA96GG40</accession>
<keyword evidence="2 8" id="KW-0554">One-carbon metabolism</keyword>
<evidence type="ECO:0000256" key="2">
    <source>
        <dbReference type="ARBA" id="ARBA00022563"/>
    </source>
</evidence>
<gene>
    <name evidence="8" type="primary">fhs</name>
    <name evidence="9" type="ORF">PQG83_18530</name>
</gene>
<dbReference type="Gene3D" id="3.10.410.10">
    <property type="entry name" value="Formyltetrahydrofolate synthetase, domain 3"/>
    <property type="match status" value="1"/>
</dbReference>
<proteinExistence type="inferred from homology"/>
<name>A0AA96GG40_9BACT</name>
<dbReference type="NCBIfam" id="NF010030">
    <property type="entry name" value="PRK13505.1"/>
    <property type="match status" value="1"/>
</dbReference>
<keyword evidence="10" id="KW-1185">Reference proteome</keyword>
<reference evidence="9 10" key="1">
    <citation type="submission" date="2023-01" db="EMBL/GenBank/DDBJ databases">
        <title>Cultivation and genomic characterization of new, ubiquitous marine nitrite-oxidizing bacteria from the Nitrospirales.</title>
        <authorList>
            <person name="Mueller A.J."/>
            <person name="Daebeler A."/>
            <person name="Herbold C.W."/>
            <person name="Kirkegaard R.H."/>
            <person name="Daims H."/>
        </authorList>
    </citation>
    <scope>NUCLEOTIDE SEQUENCE [LARGE SCALE GENOMIC DNA]</scope>
    <source>
        <strain evidence="9 10">DK</strain>
    </source>
</reference>
<dbReference type="EC" id="6.3.4.3" evidence="8"/>
<dbReference type="Proteomes" id="UP001302494">
    <property type="component" value="Chromosome"/>
</dbReference>
<dbReference type="HAMAP" id="MF_01543">
    <property type="entry name" value="FTHFS"/>
    <property type="match status" value="1"/>
</dbReference>
<sequence length="560" mass="60169">MSHSSINLDIANRIPLQPIAEVAWEKLQLDASQIELYGRYKAKIPLASLPPFPNKPESKLILVTAMSPTTAGEGKTTTLIGLVDGLNKIGKRAVAAVREPSLGPCFGMKGGGCGGGHAQVVPMTDINLHFTGDFHAITSAHNMLAALVDNHLYWGHKPQIDPRRVTWGRVLDVNDRSLRSVVTGLGGKSNGFTREARFDITAASEVMAILCLATDLQDLQQRLGHIKVGRTANKEMVFAKDIQAEGAMTVLLKEALNPNLVQTLEHNPALVHGGPFGNIAHGCSSVVATKAALTLADYVVTEGGFGADLGAEKFFNIKCRRSGLMPACAVVVGTIKALKLHGGAKEKELEQEDLDALRQGLPNLLRHLENVKKFGVPTVVAINQFTSDTKRELELVEQACADHGVKMALANHWAEGGAGAVCLAETVREVIEKEPADFRVLYPDTMPLAEKVRIIAKEIYRAEDVEIPPAVHARFAELEKNGFGHFPICMAKTQYSFSTDPAKKGAPTGFTLPVREVRLAMGAGFVVVITGEMMTMPGLPRVPAAQSIGIDAKGNIVGLF</sequence>
<dbReference type="GO" id="GO:0004329">
    <property type="term" value="F:formate-tetrahydrofolate ligase activity"/>
    <property type="evidence" value="ECO:0007669"/>
    <property type="project" value="UniProtKB-UniRule"/>
</dbReference>
<comment type="similarity">
    <text evidence="7 8">Belongs to the formate--tetrahydrofolate ligase family.</text>
</comment>
<dbReference type="AlphaFoldDB" id="A0AA96GG40"/>
<evidence type="ECO:0000256" key="5">
    <source>
        <dbReference type="ARBA" id="ARBA00022840"/>
    </source>
</evidence>
<dbReference type="InterPro" id="IPR027417">
    <property type="entry name" value="P-loop_NTPase"/>
</dbReference>
<keyword evidence="4 8" id="KW-0547">Nucleotide-binding</keyword>
<evidence type="ECO:0000313" key="9">
    <source>
        <dbReference type="EMBL" id="WNM61719.1"/>
    </source>
</evidence>
<dbReference type="EMBL" id="CP116968">
    <property type="protein sequence ID" value="WNM61719.1"/>
    <property type="molecule type" value="Genomic_DNA"/>
</dbReference>
<evidence type="ECO:0000256" key="1">
    <source>
        <dbReference type="ARBA" id="ARBA00004777"/>
    </source>
</evidence>
<dbReference type="KEGG" id="nneo:PQG83_18530"/>
<evidence type="ECO:0000256" key="4">
    <source>
        <dbReference type="ARBA" id="ARBA00022741"/>
    </source>
</evidence>
<dbReference type="GO" id="GO:0035999">
    <property type="term" value="P:tetrahydrofolate interconversion"/>
    <property type="evidence" value="ECO:0007669"/>
    <property type="project" value="UniProtKB-UniRule"/>
</dbReference>
<dbReference type="GO" id="GO:0005524">
    <property type="term" value="F:ATP binding"/>
    <property type="evidence" value="ECO:0007669"/>
    <property type="project" value="UniProtKB-UniRule"/>
</dbReference>
<keyword evidence="3 8" id="KW-0436">Ligase</keyword>
<dbReference type="Gene3D" id="3.30.1510.10">
    <property type="entry name" value="Domain 2, N(10)-formyltetrahydrofolate synthetase"/>
    <property type="match status" value="1"/>
</dbReference>
<dbReference type="InterPro" id="IPR000559">
    <property type="entry name" value="Formate_THF_ligase"/>
</dbReference>
<comment type="pathway">
    <text evidence="1 8">One-carbon metabolism; tetrahydrofolate interconversion.</text>
</comment>
<dbReference type="CDD" id="cd00477">
    <property type="entry name" value="FTHFS"/>
    <property type="match status" value="1"/>
</dbReference>
<evidence type="ECO:0000313" key="10">
    <source>
        <dbReference type="Proteomes" id="UP001302494"/>
    </source>
</evidence>
<keyword evidence="5 8" id="KW-0067">ATP-binding</keyword>
<evidence type="ECO:0000256" key="3">
    <source>
        <dbReference type="ARBA" id="ARBA00022598"/>
    </source>
</evidence>
<protein>
    <recommendedName>
        <fullName evidence="8">Formate--tetrahydrofolate ligase</fullName>
        <ecNumber evidence="8">6.3.4.3</ecNumber>
    </recommendedName>
    <alternativeName>
        <fullName evidence="8">Formyltetrahydrofolate synthetase</fullName>
        <shortName evidence="8">FHS</shortName>
        <shortName evidence="8">FTHFS</shortName>
    </alternativeName>
</protein>
<organism evidence="9 10">
    <name type="scientific">Candidatus Nitrospira neomarina</name>
    <dbReference type="NCBI Taxonomy" id="3020899"/>
    <lineage>
        <taxon>Bacteria</taxon>
        <taxon>Pseudomonadati</taxon>
        <taxon>Nitrospirota</taxon>
        <taxon>Nitrospiria</taxon>
        <taxon>Nitrospirales</taxon>
        <taxon>Nitrospiraceae</taxon>
        <taxon>Nitrospira</taxon>
    </lineage>
</organism>
<dbReference type="Gene3D" id="3.40.50.300">
    <property type="entry name" value="P-loop containing nucleotide triphosphate hydrolases"/>
    <property type="match status" value="1"/>
</dbReference>
<dbReference type="SUPFAM" id="SSF52540">
    <property type="entry name" value="P-loop containing nucleoside triphosphate hydrolases"/>
    <property type="match status" value="1"/>
</dbReference>